<evidence type="ECO:0000313" key="2">
    <source>
        <dbReference type="EMBL" id="SFL05442.1"/>
    </source>
</evidence>
<evidence type="ECO:0000313" key="3">
    <source>
        <dbReference type="Proteomes" id="UP000199473"/>
    </source>
</evidence>
<feature type="region of interest" description="Disordered" evidence="1">
    <location>
        <begin position="42"/>
        <end position="70"/>
    </location>
</feature>
<keyword evidence="3" id="KW-1185">Reference proteome</keyword>
<dbReference type="AlphaFoldDB" id="A0A1I4EI80"/>
<dbReference type="Proteomes" id="UP000199473">
    <property type="component" value="Unassembled WGS sequence"/>
</dbReference>
<organism evidence="2 3">
    <name type="scientific">Falsiroseomonas stagni DSM 19981</name>
    <dbReference type="NCBI Taxonomy" id="1123062"/>
    <lineage>
        <taxon>Bacteria</taxon>
        <taxon>Pseudomonadati</taxon>
        <taxon>Pseudomonadota</taxon>
        <taxon>Alphaproteobacteria</taxon>
        <taxon>Acetobacterales</taxon>
        <taxon>Roseomonadaceae</taxon>
        <taxon>Falsiroseomonas</taxon>
    </lineage>
</organism>
<name>A0A1I4EI80_9PROT</name>
<feature type="compositionally biased region" description="Polar residues" evidence="1">
    <location>
        <begin position="60"/>
        <end position="70"/>
    </location>
</feature>
<evidence type="ECO:0000256" key="1">
    <source>
        <dbReference type="SAM" id="MobiDB-lite"/>
    </source>
</evidence>
<proteinExistence type="predicted"/>
<gene>
    <name evidence="2" type="ORF">SAMN02745775_11693</name>
</gene>
<sequence>MPRFQVKRLAMEECRARVLVDLEGIRRALLWNSRARQAQGQRHDGLFVQQPYRGDDRDSFQLQPSANIEC</sequence>
<reference evidence="2 3" key="1">
    <citation type="submission" date="2016-10" db="EMBL/GenBank/DDBJ databases">
        <authorList>
            <person name="de Groot N.N."/>
        </authorList>
    </citation>
    <scope>NUCLEOTIDE SEQUENCE [LARGE SCALE GENOMIC DNA]</scope>
    <source>
        <strain evidence="2 3">DSM 19981</strain>
    </source>
</reference>
<dbReference type="EMBL" id="FOSQ01000016">
    <property type="protein sequence ID" value="SFL05442.1"/>
    <property type="molecule type" value="Genomic_DNA"/>
</dbReference>
<accession>A0A1I4EI80</accession>
<protein>
    <submittedName>
        <fullName evidence="2">Uncharacterized protein</fullName>
    </submittedName>
</protein>